<keyword evidence="4" id="KW-1133">Transmembrane helix</keyword>
<sequence>MKFLKNITKKGDNFAAKLMLSYSILLLIILLIGINLYDISKNNLQESVKAQTKSQLEDAAGKFDSDLASMQNLALYFTRDRMITKFARTSIYDENEFHLNAYNAQISCRVYTPIQRLLPINSYYIHFNNSDYILSPTAFSHMKNYYHSNSMLENHYGQWQDTLKNGEKYSTFLPLSDFKKDSEDYLYILPLNTYIFHPVPAELCYEIDKDKLTGIFFSLVSQEGGALYVEDSRGKLQFSLGDQAGDFDRKELRNLNYKDDNANFKYKGDKLNVTRQTSSAFDWTYYFVLPETTISSSLSQLRNMFLFITAAGLCIGFMFLLFISRINERPVLQLNEQLNDTLSRAQQLQSSLDFQQPLVRNTFIRNLMLGRISSKDEMSYIKKYLKLSDDDKTYFVLYLVTYPNEEQLEEYGDTQYTRDLEDTEEFSYANSLSYDTNIIHCLQKYFGEPLYVFNPKKHNYAILLSTGYQDDTEDKEFPAICEKFENLHEDLLNQYAIWTIGGLGNTNHHLENTWKSYQQAYEAVSYASSTNIIQIYSNLDLASDAYYYPSQLSDSLTNFIKAGNKNQVAETFKFIIKENLKKRALSYPKMQSLLTEIYSTLSRIRYSIPEKDKDETIKLVDQKREEYLSFRQLEDIALTLCTFYGKKTSKSQTIDDIKDYIQKNYKDSSMCLTKLSDEFRLSESYLSYLFKESTGENFSMYLEHIRMDAALNLVKESDIPLSDIYQEVGYNNANSFRRVFKKTYGVSAKTMRDSTREGK</sequence>
<dbReference type="RefSeq" id="WP_193736458.1">
    <property type="nucleotide sequence ID" value="NZ_CP063304.1"/>
</dbReference>
<evidence type="ECO:0000256" key="2">
    <source>
        <dbReference type="ARBA" id="ARBA00023125"/>
    </source>
</evidence>
<evidence type="ECO:0000256" key="1">
    <source>
        <dbReference type="ARBA" id="ARBA00023015"/>
    </source>
</evidence>
<keyword evidence="2" id="KW-0238">DNA-binding</keyword>
<feature type="transmembrane region" description="Helical" evidence="4">
    <location>
        <begin position="304"/>
        <end position="323"/>
    </location>
</feature>
<dbReference type="EMBL" id="CP063304">
    <property type="protein sequence ID" value="QOV20138.1"/>
    <property type="molecule type" value="Genomic_DNA"/>
</dbReference>
<evidence type="ECO:0000256" key="3">
    <source>
        <dbReference type="ARBA" id="ARBA00023163"/>
    </source>
</evidence>
<proteinExistence type="predicted"/>
<dbReference type="PANTHER" id="PTHR43280">
    <property type="entry name" value="ARAC-FAMILY TRANSCRIPTIONAL REGULATOR"/>
    <property type="match status" value="1"/>
</dbReference>
<dbReference type="SUPFAM" id="SSF46689">
    <property type="entry name" value="Homeodomain-like"/>
    <property type="match status" value="1"/>
</dbReference>
<feature type="domain" description="HTH araC/xylS-type" evidence="5">
    <location>
        <begin position="655"/>
        <end position="754"/>
    </location>
</feature>
<keyword evidence="4" id="KW-0472">Membrane</keyword>
<feature type="transmembrane region" description="Helical" evidence="4">
    <location>
        <begin position="20"/>
        <end position="37"/>
    </location>
</feature>
<keyword evidence="4" id="KW-0812">Transmembrane</keyword>
<evidence type="ECO:0000259" key="5">
    <source>
        <dbReference type="PROSITE" id="PS01124"/>
    </source>
</evidence>
<dbReference type="InterPro" id="IPR009057">
    <property type="entry name" value="Homeodomain-like_sf"/>
</dbReference>
<accession>A0A7M2RJ29</accession>
<dbReference type="InterPro" id="IPR018060">
    <property type="entry name" value="HTH_AraC"/>
</dbReference>
<organism evidence="6 7">
    <name type="scientific">Blautia liquoris</name>
    <dbReference type="NCBI Taxonomy" id="2779518"/>
    <lineage>
        <taxon>Bacteria</taxon>
        <taxon>Bacillati</taxon>
        <taxon>Bacillota</taxon>
        <taxon>Clostridia</taxon>
        <taxon>Lachnospirales</taxon>
        <taxon>Lachnospiraceae</taxon>
        <taxon>Blautia</taxon>
    </lineage>
</organism>
<reference evidence="6 7" key="1">
    <citation type="submission" date="2020-10" db="EMBL/GenBank/DDBJ databases">
        <title>Blautia liquoris sp.nov., isolated from the mud in a fermentation cellar used for the production of Chinese strong-flavoured liquor.</title>
        <authorList>
            <person name="Lu L."/>
        </authorList>
    </citation>
    <scope>NUCLEOTIDE SEQUENCE [LARGE SCALE GENOMIC DNA]</scope>
    <source>
        <strain evidence="6 7">LZLJ-3</strain>
    </source>
</reference>
<dbReference type="KEGG" id="bliq:INP51_04095"/>
<evidence type="ECO:0000256" key="4">
    <source>
        <dbReference type="SAM" id="Phobius"/>
    </source>
</evidence>
<name>A0A7M2RJ29_9FIRM</name>
<dbReference type="GO" id="GO:0043565">
    <property type="term" value="F:sequence-specific DNA binding"/>
    <property type="evidence" value="ECO:0007669"/>
    <property type="project" value="InterPro"/>
</dbReference>
<keyword evidence="3" id="KW-0804">Transcription</keyword>
<evidence type="ECO:0000313" key="7">
    <source>
        <dbReference type="Proteomes" id="UP000593601"/>
    </source>
</evidence>
<protein>
    <submittedName>
        <fullName evidence="6">Helix-turn-helix transcriptional regulator</fullName>
    </submittedName>
</protein>
<dbReference type="Proteomes" id="UP000593601">
    <property type="component" value="Chromosome"/>
</dbReference>
<evidence type="ECO:0000313" key="6">
    <source>
        <dbReference type="EMBL" id="QOV20138.1"/>
    </source>
</evidence>
<dbReference type="Pfam" id="PF12833">
    <property type="entry name" value="HTH_18"/>
    <property type="match status" value="1"/>
</dbReference>
<dbReference type="Gene3D" id="1.10.10.60">
    <property type="entry name" value="Homeodomain-like"/>
    <property type="match status" value="2"/>
</dbReference>
<gene>
    <name evidence="6" type="ORF">INP51_04095</name>
</gene>
<dbReference type="GO" id="GO:0003700">
    <property type="term" value="F:DNA-binding transcription factor activity"/>
    <property type="evidence" value="ECO:0007669"/>
    <property type="project" value="InterPro"/>
</dbReference>
<dbReference type="PANTHER" id="PTHR43280:SF2">
    <property type="entry name" value="HTH-TYPE TRANSCRIPTIONAL REGULATOR EXSA"/>
    <property type="match status" value="1"/>
</dbReference>
<dbReference type="PROSITE" id="PS01124">
    <property type="entry name" value="HTH_ARAC_FAMILY_2"/>
    <property type="match status" value="1"/>
</dbReference>
<dbReference type="AlphaFoldDB" id="A0A7M2RJ29"/>
<keyword evidence="1" id="KW-0805">Transcription regulation</keyword>
<dbReference type="SMART" id="SM00342">
    <property type="entry name" value="HTH_ARAC"/>
    <property type="match status" value="1"/>
</dbReference>
<keyword evidence="7" id="KW-1185">Reference proteome</keyword>